<reference evidence="1 2" key="1">
    <citation type="submission" date="2018-12" db="EMBL/GenBank/DDBJ databases">
        <authorList>
            <person name="Criscuolo A."/>
        </authorList>
    </citation>
    <scope>NUCLEOTIDE SEQUENCE [LARGE SCALE GENOMIC DNA]</scope>
    <source>
        <strain evidence="1">ACIP1116281</strain>
    </source>
</reference>
<proteinExistence type="predicted"/>
<keyword evidence="2" id="KW-1185">Reference proteome</keyword>
<protein>
    <submittedName>
        <fullName evidence="1">Uncharacterized protein</fullName>
    </submittedName>
</protein>
<accession>A0A3S4CAX1</accession>
<sequence>MSACVGKKTADKLRFWFGPCKPEIRVWQGKVVLADAMGRAFDLRGALVAITAQRRTDAPAGFRLVTELGEVALHTGGLMQRHKNHEQVHGKKRKRPACLCCKLPIVLHGPEYSVALAIRAQAESTTARFVAPLS</sequence>
<gene>
    <name evidence="1" type="ORF">DEVEQU_00163</name>
</gene>
<name>A0A3S4CAX1_9HYPH</name>
<dbReference type="AlphaFoldDB" id="A0A3S4CAX1"/>
<dbReference type="Proteomes" id="UP000268844">
    <property type="component" value="Unassembled WGS sequence"/>
</dbReference>
<evidence type="ECO:0000313" key="1">
    <source>
        <dbReference type="EMBL" id="VDS03043.1"/>
    </source>
</evidence>
<organism evidence="1 2">
    <name type="scientific">Devosia equisanguinis</name>
    <dbReference type="NCBI Taxonomy" id="2490941"/>
    <lineage>
        <taxon>Bacteria</taxon>
        <taxon>Pseudomonadati</taxon>
        <taxon>Pseudomonadota</taxon>
        <taxon>Alphaproteobacteria</taxon>
        <taxon>Hyphomicrobiales</taxon>
        <taxon>Devosiaceae</taxon>
        <taxon>Devosia</taxon>
    </lineage>
</organism>
<evidence type="ECO:0000313" key="2">
    <source>
        <dbReference type="Proteomes" id="UP000268844"/>
    </source>
</evidence>
<dbReference type="EMBL" id="UZWD01000004">
    <property type="protein sequence ID" value="VDS03043.1"/>
    <property type="molecule type" value="Genomic_DNA"/>
</dbReference>